<dbReference type="Proteomes" id="UP000244005">
    <property type="component" value="Unassembled WGS sequence"/>
</dbReference>
<proteinExistence type="predicted"/>
<gene>
    <name evidence="1" type="ORF">MARPO_0014s0055</name>
</gene>
<accession>A0A2R6XHC3</accession>
<evidence type="ECO:0000313" key="1">
    <source>
        <dbReference type="EMBL" id="PTQ45513.1"/>
    </source>
</evidence>
<dbReference type="AlphaFoldDB" id="A0A2R6XHC3"/>
<evidence type="ECO:0000313" key="2">
    <source>
        <dbReference type="Proteomes" id="UP000244005"/>
    </source>
</evidence>
<protein>
    <submittedName>
        <fullName evidence="1">Uncharacterized protein</fullName>
    </submittedName>
</protein>
<organism evidence="1 2">
    <name type="scientific">Marchantia polymorpha</name>
    <name type="common">Common liverwort</name>
    <name type="synonym">Marchantia aquatica</name>
    <dbReference type="NCBI Taxonomy" id="3197"/>
    <lineage>
        <taxon>Eukaryota</taxon>
        <taxon>Viridiplantae</taxon>
        <taxon>Streptophyta</taxon>
        <taxon>Embryophyta</taxon>
        <taxon>Marchantiophyta</taxon>
        <taxon>Marchantiopsida</taxon>
        <taxon>Marchantiidae</taxon>
        <taxon>Marchantiales</taxon>
        <taxon>Marchantiaceae</taxon>
        <taxon>Marchantia</taxon>
    </lineage>
</organism>
<keyword evidence="2" id="KW-1185">Reference proteome</keyword>
<name>A0A2R6XHC3_MARPO</name>
<reference evidence="2" key="1">
    <citation type="journal article" date="2017" name="Cell">
        <title>Insights into land plant evolution garnered from the Marchantia polymorpha genome.</title>
        <authorList>
            <person name="Bowman J.L."/>
            <person name="Kohchi T."/>
            <person name="Yamato K.T."/>
            <person name="Jenkins J."/>
            <person name="Shu S."/>
            <person name="Ishizaki K."/>
            <person name="Yamaoka S."/>
            <person name="Nishihama R."/>
            <person name="Nakamura Y."/>
            <person name="Berger F."/>
            <person name="Adam C."/>
            <person name="Aki S.S."/>
            <person name="Althoff F."/>
            <person name="Araki T."/>
            <person name="Arteaga-Vazquez M.A."/>
            <person name="Balasubrmanian S."/>
            <person name="Barry K."/>
            <person name="Bauer D."/>
            <person name="Boehm C.R."/>
            <person name="Briginshaw L."/>
            <person name="Caballero-Perez J."/>
            <person name="Catarino B."/>
            <person name="Chen F."/>
            <person name="Chiyoda S."/>
            <person name="Chovatia M."/>
            <person name="Davies K.M."/>
            <person name="Delmans M."/>
            <person name="Demura T."/>
            <person name="Dierschke T."/>
            <person name="Dolan L."/>
            <person name="Dorantes-Acosta A.E."/>
            <person name="Eklund D.M."/>
            <person name="Florent S.N."/>
            <person name="Flores-Sandoval E."/>
            <person name="Fujiyama A."/>
            <person name="Fukuzawa H."/>
            <person name="Galik B."/>
            <person name="Grimanelli D."/>
            <person name="Grimwood J."/>
            <person name="Grossniklaus U."/>
            <person name="Hamada T."/>
            <person name="Haseloff J."/>
            <person name="Hetherington A.J."/>
            <person name="Higo A."/>
            <person name="Hirakawa Y."/>
            <person name="Hundley H.N."/>
            <person name="Ikeda Y."/>
            <person name="Inoue K."/>
            <person name="Inoue S.I."/>
            <person name="Ishida S."/>
            <person name="Jia Q."/>
            <person name="Kakita M."/>
            <person name="Kanazawa T."/>
            <person name="Kawai Y."/>
            <person name="Kawashima T."/>
            <person name="Kennedy M."/>
            <person name="Kinose K."/>
            <person name="Kinoshita T."/>
            <person name="Kohara Y."/>
            <person name="Koide E."/>
            <person name="Komatsu K."/>
            <person name="Kopischke S."/>
            <person name="Kubo M."/>
            <person name="Kyozuka J."/>
            <person name="Lagercrantz U."/>
            <person name="Lin S.S."/>
            <person name="Lindquist E."/>
            <person name="Lipzen A.M."/>
            <person name="Lu C.W."/>
            <person name="De Luna E."/>
            <person name="Martienssen R.A."/>
            <person name="Minamino N."/>
            <person name="Mizutani M."/>
            <person name="Mizutani M."/>
            <person name="Mochizuki N."/>
            <person name="Monte I."/>
            <person name="Mosher R."/>
            <person name="Nagasaki H."/>
            <person name="Nakagami H."/>
            <person name="Naramoto S."/>
            <person name="Nishitani K."/>
            <person name="Ohtani M."/>
            <person name="Okamoto T."/>
            <person name="Okumura M."/>
            <person name="Phillips J."/>
            <person name="Pollak B."/>
            <person name="Reinders A."/>
            <person name="Rovekamp M."/>
            <person name="Sano R."/>
            <person name="Sawa S."/>
            <person name="Schmid M.W."/>
            <person name="Shirakawa M."/>
            <person name="Solano R."/>
            <person name="Spunde A."/>
            <person name="Suetsugu N."/>
            <person name="Sugano S."/>
            <person name="Sugiyama A."/>
            <person name="Sun R."/>
            <person name="Suzuki Y."/>
            <person name="Takenaka M."/>
            <person name="Takezawa D."/>
            <person name="Tomogane H."/>
            <person name="Tsuzuki M."/>
            <person name="Ueda T."/>
            <person name="Umeda M."/>
            <person name="Ward J.M."/>
            <person name="Watanabe Y."/>
            <person name="Yazaki K."/>
            <person name="Yokoyama R."/>
            <person name="Yoshitake Y."/>
            <person name="Yotsui I."/>
            <person name="Zachgo S."/>
            <person name="Schmutz J."/>
        </authorList>
    </citation>
    <scope>NUCLEOTIDE SEQUENCE [LARGE SCALE GENOMIC DNA]</scope>
    <source>
        <strain evidence="2">Tak-1</strain>
    </source>
</reference>
<dbReference type="EMBL" id="KZ772686">
    <property type="protein sequence ID" value="PTQ45513.1"/>
    <property type="molecule type" value="Genomic_DNA"/>
</dbReference>
<sequence>MVDECLVVLCSDMLYDSEKMIRHPLHHRISWTPVSAECLLHACDTFLEGMIRLWGPRYHQKSEDGALSIRWTSSFRCLHVTRLINLIRCPHASSWQIRVTSAEEWPNSETDVKSKTEMMFRSQRVAHHFRSGDSMIVSGYP</sequence>